<feature type="active site" description="Nucleophile" evidence="4">
    <location>
        <position position="418"/>
    </location>
</feature>
<evidence type="ECO:0000259" key="6">
    <source>
        <dbReference type="PROSITE" id="PS50926"/>
    </source>
</evidence>
<feature type="active site" evidence="5">
    <location>
        <position position="418"/>
    </location>
</feature>
<dbReference type="PANTHER" id="PTHR11061:SF45">
    <property type="match status" value="1"/>
</dbReference>
<dbReference type="PROSITE" id="PS50926">
    <property type="entry name" value="TRAM"/>
    <property type="match status" value="1"/>
</dbReference>
<dbReference type="AlphaFoldDB" id="A0A9W6B271"/>
<evidence type="ECO:0000256" key="1">
    <source>
        <dbReference type="ARBA" id="ARBA00022603"/>
    </source>
</evidence>
<keyword evidence="8" id="KW-1185">Reference proteome</keyword>
<dbReference type="CDD" id="cd02440">
    <property type="entry name" value="AdoMet_MTases"/>
    <property type="match status" value="1"/>
</dbReference>
<dbReference type="Pfam" id="PF05958">
    <property type="entry name" value="tRNA_U5-meth_tr"/>
    <property type="match status" value="1"/>
</dbReference>
<evidence type="ECO:0000256" key="3">
    <source>
        <dbReference type="ARBA" id="ARBA00022691"/>
    </source>
</evidence>
<dbReference type="PROSITE" id="PS01230">
    <property type="entry name" value="TRMA_1"/>
    <property type="match status" value="1"/>
</dbReference>
<evidence type="ECO:0000256" key="5">
    <source>
        <dbReference type="PROSITE-ProRule" id="PRU10015"/>
    </source>
</evidence>
<keyword evidence="1 4" id="KW-0489">Methyltransferase</keyword>
<dbReference type="Pfam" id="PF01938">
    <property type="entry name" value="TRAM"/>
    <property type="match status" value="1"/>
</dbReference>
<keyword evidence="3 4" id="KW-0949">S-adenosyl-L-methionine</keyword>
<evidence type="ECO:0000256" key="4">
    <source>
        <dbReference type="PROSITE-ProRule" id="PRU01024"/>
    </source>
</evidence>
<comment type="similarity">
    <text evidence="4">Belongs to the class I-like SAM-binding methyltransferase superfamily. RNA M5U methyltransferase family.</text>
</comment>
<dbReference type="GO" id="GO:0070475">
    <property type="term" value="P:rRNA base methylation"/>
    <property type="evidence" value="ECO:0007669"/>
    <property type="project" value="TreeGrafter"/>
</dbReference>
<dbReference type="SUPFAM" id="SSF53335">
    <property type="entry name" value="S-adenosyl-L-methionine-dependent methyltransferases"/>
    <property type="match status" value="1"/>
</dbReference>
<dbReference type="Gene3D" id="2.40.50.1070">
    <property type="match status" value="1"/>
</dbReference>
<evidence type="ECO:0000313" key="8">
    <source>
        <dbReference type="Proteomes" id="UP001144204"/>
    </source>
</evidence>
<dbReference type="Proteomes" id="UP001144204">
    <property type="component" value="Unassembled WGS sequence"/>
</dbReference>
<dbReference type="FunFam" id="3.40.50.150:FF:000009">
    <property type="entry name" value="23S rRNA (Uracil(1939)-C(5))-methyltransferase RlmD"/>
    <property type="match status" value="1"/>
</dbReference>
<feature type="binding site" evidence="4">
    <location>
        <position position="391"/>
    </location>
    <ligand>
        <name>S-adenosyl-L-methionine</name>
        <dbReference type="ChEBI" id="CHEBI:59789"/>
    </ligand>
</feature>
<protein>
    <submittedName>
        <fullName evidence="7">RNA methyltransferase</fullName>
    </submittedName>
</protein>
<organism evidence="7 8">
    <name type="scientific">Philodulcilactobacillus myokoensis</name>
    <dbReference type="NCBI Taxonomy" id="2929573"/>
    <lineage>
        <taxon>Bacteria</taxon>
        <taxon>Bacillati</taxon>
        <taxon>Bacillota</taxon>
        <taxon>Bacilli</taxon>
        <taxon>Lactobacillales</taxon>
        <taxon>Lactobacillaceae</taxon>
        <taxon>Philodulcilactobacillus</taxon>
    </lineage>
</organism>
<evidence type="ECO:0000313" key="7">
    <source>
        <dbReference type="EMBL" id="GLB47298.1"/>
    </source>
</evidence>
<feature type="binding site" evidence="4">
    <location>
        <position position="293"/>
    </location>
    <ligand>
        <name>S-adenosyl-L-methionine</name>
        <dbReference type="ChEBI" id="CHEBI:59789"/>
    </ligand>
</feature>
<comment type="caution">
    <text evidence="7">The sequence shown here is derived from an EMBL/GenBank/DDBJ whole genome shotgun (WGS) entry which is preliminary data.</text>
</comment>
<feature type="domain" description="TRAM" evidence="6">
    <location>
        <begin position="5"/>
        <end position="67"/>
    </location>
</feature>
<dbReference type="InterPro" id="IPR002792">
    <property type="entry name" value="TRAM_dom"/>
</dbReference>
<dbReference type="Gene3D" id="3.40.50.150">
    <property type="entry name" value="Vaccinia Virus protein VP39"/>
    <property type="match status" value="1"/>
</dbReference>
<dbReference type="InterPro" id="IPR030390">
    <property type="entry name" value="MeTrfase_TrmA_AS"/>
</dbReference>
<feature type="binding site" evidence="4">
    <location>
        <position position="322"/>
    </location>
    <ligand>
        <name>S-adenosyl-L-methionine</name>
        <dbReference type="ChEBI" id="CHEBI:59789"/>
    </ligand>
</feature>
<dbReference type="PANTHER" id="PTHR11061">
    <property type="entry name" value="RNA M5U METHYLTRANSFERASE"/>
    <property type="match status" value="1"/>
</dbReference>
<reference evidence="7" key="2">
    <citation type="journal article" date="2023" name="PLoS ONE">
        <title>Philodulcilactobacillus myokoensis gen. nov., sp. nov., a fructophilic, acidophilic, and agar-phobic lactic acid bacterium isolated from fermented vegetable extracts.</title>
        <authorList>
            <person name="Kouya T."/>
            <person name="Ishiyama Y."/>
            <person name="Ohashi S."/>
            <person name="Kumakubo R."/>
            <person name="Yamazaki T."/>
            <person name="Otaki T."/>
        </authorList>
    </citation>
    <scope>NUCLEOTIDE SEQUENCE</scope>
    <source>
        <strain evidence="7">WR16-4</strain>
    </source>
</reference>
<dbReference type="RefSeq" id="WP_286136760.1">
    <property type="nucleotide sequence ID" value="NZ_BRPL01000002.1"/>
</dbReference>
<dbReference type="SUPFAM" id="SSF50249">
    <property type="entry name" value="Nucleic acid-binding proteins"/>
    <property type="match status" value="1"/>
</dbReference>
<sequence>MQKSKIKVGQKIQVATQAGVNHMGINGEAIAFYQKKLVFVKGALPQERIIATITDVYNHYLRADVNKVIRKNPERVKPIDSYANHVGGFELENMAYPMQLKFKRAMFKQALSKYRPLGYKEYEVRKTIGMDHPYGYRNKAQFQIRADHGKVMAGLYQVRSHKLIDLKTCSVQYPKTIEVMRKIVAIVQDLKLPVYDEKHNSGILKTVVVRAALNTDDVQVVFITNTDKMVKKHQLLDAIKQQMPEVTSVMQNVNPGRTSLIWGETTTKLSGQSSINEKIGDTTFKLSARAFLQLNSYMMPKLYELADRALDLDHNRHLVDAYSGVGTIGLPLAKRVDEVRGMDTISDAVNDANENASINKIKNAHYEVGKAETLLPQWVNEGWQPDALIVDPPRTGLANSLIETIMKVQPTNFVYVSCNPATLARDLVALVQKYRIHYIQPIDMMPQTARCEAVVKFSLRKSNNRK</sequence>
<keyword evidence="2 4" id="KW-0808">Transferase</keyword>
<dbReference type="NCBIfam" id="TIGR00479">
    <property type="entry name" value="rumA"/>
    <property type="match status" value="1"/>
</dbReference>
<dbReference type="InterPro" id="IPR010280">
    <property type="entry name" value="U5_MeTrfase_fam"/>
</dbReference>
<dbReference type="FunFam" id="2.40.50.1070:FF:000003">
    <property type="entry name" value="23S rRNA (Uracil-5-)-methyltransferase RumA"/>
    <property type="match status" value="1"/>
</dbReference>
<accession>A0A9W6B271</accession>
<gene>
    <name evidence="7" type="ORF">WR164_12770</name>
</gene>
<feature type="binding site" evidence="4">
    <location>
        <position position="343"/>
    </location>
    <ligand>
        <name>S-adenosyl-L-methionine</name>
        <dbReference type="ChEBI" id="CHEBI:59789"/>
    </ligand>
</feature>
<reference evidence="7" key="1">
    <citation type="submission" date="2022-07" db="EMBL/GenBank/DDBJ databases">
        <authorList>
            <person name="Kouya T."/>
            <person name="Ishiyama Y."/>
        </authorList>
    </citation>
    <scope>NUCLEOTIDE SEQUENCE</scope>
    <source>
        <strain evidence="7">WR16-4</strain>
    </source>
</reference>
<evidence type="ECO:0000256" key="2">
    <source>
        <dbReference type="ARBA" id="ARBA00022679"/>
    </source>
</evidence>
<proteinExistence type="inferred from homology"/>
<dbReference type="Gene3D" id="2.40.50.140">
    <property type="entry name" value="Nucleic acid-binding proteins"/>
    <property type="match status" value="1"/>
</dbReference>
<dbReference type="EMBL" id="BRPL01000002">
    <property type="protein sequence ID" value="GLB47298.1"/>
    <property type="molecule type" value="Genomic_DNA"/>
</dbReference>
<dbReference type="InterPro" id="IPR012340">
    <property type="entry name" value="NA-bd_OB-fold"/>
</dbReference>
<dbReference type="PROSITE" id="PS51687">
    <property type="entry name" value="SAM_MT_RNA_M5U"/>
    <property type="match status" value="1"/>
</dbReference>
<dbReference type="InterPro" id="IPR029063">
    <property type="entry name" value="SAM-dependent_MTases_sf"/>
</dbReference>
<dbReference type="GO" id="GO:0070041">
    <property type="term" value="F:rRNA (uridine-C5-)-methyltransferase activity"/>
    <property type="evidence" value="ECO:0007669"/>
    <property type="project" value="TreeGrafter"/>
</dbReference>
<name>A0A9W6B271_9LACO</name>